<keyword evidence="1" id="KW-0472">Membrane</keyword>
<dbReference type="Gene3D" id="2.40.128.20">
    <property type="match status" value="1"/>
</dbReference>
<dbReference type="GO" id="GO:0043176">
    <property type="term" value="F:amine binding"/>
    <property type="evidence" value="ECO:0007669"/>
    <property type="project" value="InterPro"/>
</dbReference>
<feature type="transmembrane region" description="Helical" evidence="1">
    <location>
        <begin position="6"/>
        <end position="28"/>
    </location>
</feature>
<proteinExistence type="evidence at transcript level"/>
<keyword evidence="1" id="KW-0812">Transmembrane</keyword>
<dbReference type="PRINTS" id="PR01220">
    <property type="entry name" value="HISBINDING"/>
</dbReference>
<reference evidence="2" key="1">
    <citation type="journal article" date="2015" name="PLoS ONE">
        <title>An Insight into the Sialome of the Lone Star Tick, Amblyomma americanum, with a Glimpse on Its Time Dependent Gene Expression.</title>
        <authorList>
            <person name="Karim S."/>
            <person name="Ribeiro J.M."/>
        </authorList>
    </citation>
    <scope>NUCLEOTIDE SEQUENCE</scope>
    <source>
        <tissue evidence="2">Salivary gland</tissue>
    </source>
</reference>
<dbReference type="EMBL" id="GBZX01000203">
    <property type="protein sequence ID" value="JAG92537.1"/>
    <property type="molecule type" value="mRNA"/>
</dbReference>
<evidence type="ECO:0000256" key="1">
    <source>
        <dbReference type="SAM" id="Phobius"/>
    </source>
</evidence>
<dbReference type="SUPFAM" id="SSF50814">
    <property type="entry name" value="Lipocalins"/>
    <property type="match status" value="1"/>
</dbReference>
<keyword evidence="1" id="KW-1133">Transmembrane helix</keyword>
<protein>
    <submittedName>
        <fullName evidence="2">Uncharacterized protein</fullName>
    </submittedName>
</protein>
<dbReference type="AlphaFoldDB" id="A0A0C9SEB7"/>
<sequence length="215" mass="24246">LGMHSVLRFTLAATVCLHAVAFMIPFWADEKKFGQYQDALKVLNQTTITPYVLLKATHYRDSPLWGNNFTCVSVHAVKVNPNNSYLYNFVFRNGTRGKLQNSTLVVNAAKDYFYSKSNAINFTLPGGRMLVETVMFTNGRNCYLLSVPHLKTRKACELWVSSSRVHNVPSCCAFMFDILCPRPGPFTIYNTTVCNKTTPLATKQMNGLLKGRRSK</sequence>
<feature type="non-terminal residue" evidence="2">
    <location>
        <position position="1"/>
    </location>
</feature>
<dbReference type="GO" id="GO:0030682">
    <property type="term" value="P:symbiont-mediated perturbation of host defenses"/>
    <property type="evidence" value="ECO:0007669"/>
    <property type="project" value="InterPro"/>
</dbReference>
<dbReference type="InterPro" id="IPR012674">
    <property type="entry name" value="Calycin"/>
</dbReference>
<evidence type="ECO:0000313" key="2">
    <source>
        <dbReference type="EMBL" id="JAG92537.1"/>
    </source>
</evidence>
<dbReference type="InterPro" id="IPR002970">
    <property type="entry name" value="Tick_his-bd"/>
</dbReference>
<organism evidence="2">
    <name type="scientific">Amblyomma americanum</name>
    <name type="common">Lone star tick</name>
    <dbReference type="NCBI Taxonomy" id="6943"/>
    <lineage>
        <taxon>Eukaryota</taxon>
        <taxon>Metazoa</taxon>
        <taxon>Ecdysozoa</taxon>
        <taxon>Arthropoda</taxon>
        <taxon>Chelicerata</taxon>
        <taxon>Arachnida</taxon>
        <taxon>Acari</taxon>
        <taxon>Parasitiformes</taxon>
        <taxon>Ixodida</taxon>
        <taxon>Ixodoidea</taxon>
        <taxon>Ixodidae</taxon>
        <taxon>Amblyomminae</taxon>
        <taxon>Amblyomma</taxon>
    </lineage>
</organism>
<dbReference type="Pfam" id="PF02098">
    <property type="entry name" value="His_binding"/>
    <property type="match status" value="1"/>
</dbReference>
<accession>A0A0C9SEB7</accession>
<name>A0A0C9SEB7_AMBAM</name>